<dbReference type="Gene3D" id="3.40.50.720">
    <property type="entry name" value="NAD(P)-binding Rossmann-like Domain"/>
    <property type="match status" value="1"/>
</dbReference>
<dbReference type="SUPFAM" id="SSF51735">
    <property type="entry name" value="NAD(P)-binding Rossmann-fold domains"/>
    <property type="match status" value="1"/>
</dbReference>
<dbReference type="InterPro" id="IPR001509">
    <property type="entry name" value="Epimerase_deHydtase"/>
</dbReference>
<dbReference type="PANTHER" id="PTHR48079:SF6">
    <property type="entry name" value="NAD(P)-BINDING DOMAIN-CONTAINING PROTEIN-RELATED"/>
    <property type="match status" value="1"/>
</dbReference>
<reference evidence="2 3" key="1">
    <citation type="submission" date="2022-11" db="EMBL/GenBank/DDBJ databases">
        <title>Minimal conservation of predation-associated metabolite biosynthetic gene clusters underscores biosynthetic potential of Myxococcota including descriptions for ten novel species: Archangium lansinium sp. nov., Myxococcus landrumus sp. nov., Nannocystis bai.</title>
        <authorList>
            <person name="Ahearne A."/>
            <person name="Stevens C."/>
            <person name="Phillips K."/>
        </authorList>
    </citation>
    <scope>NUCLEOTIDE SEQUENCE [LARGE SCALE GENOMIC DNA]</scope>
    <source>
        <strain evidence="2 3">MIWBW</strain>
    </source>
</reference>
<evidence type="ECO:0000313" key="3">
    <source>
        <dbReference type="Proteomes" id="UP001207654"/>
    </source>
</evidence>
<protein>
    <submittedName>
        <fullName evidence="2">NAD-dependent epimerase/dehydratase family protein</fullName>
    </submittedName>
</protein>
<dbReference type="InterPro" id="IPR036291">
    <property type="entry name" value="NAD(P)-bd_dom_sf"/>
</dbReference>
<dbReference type="PANTHER" id="PTHR48079">
    <property type="entry name" value="PROTEIN YEEZ"/>
    <property type="match status" value="1"/>
</dbReference>
<dbReference type="RefSeq" id="WP_267532048.1">
    <property type="nucleotide sequence ID" value="NZ_JAPNKA010000001.1"/>
</dbReference>
<keyword evidence="3" id="KW-1185">Reference proteome</keyword>
<dbReference type="InterPro" id="IPR051783">
    <property type="entry name" value="NAD(P)-dependent_oxidoreduct"/>
</dbReference>
<proteinExistence type="predicted"/>
<evidence type="ECO:0000259" key="1">
    <source>
        <dbReference type="Pfam" id="PF01370"/>
    </source>
</evidence>
<name>A0ABT3ZWA9_9BACT</name>
<accession>A0ABT3ZWA9</accession>
<dbReference type="Proteomes" id="UP001207654">
    <property type="component" value="Unassembled WGS sequence"/>
</dbReference>
<comment type="caution">
    <text evidence="2">The sequence shown here is derived from an EMBL/GenBank/DDBJ whole genome shotgun (WGS) entry which is preliminary data.</text>
</comment>
<organism evidence="2 3">
    <name type="scientific">Archangium lansingense</name>
    <dbReference type="NCBI Taxonomy" id="2995310"/>
    <lineage>
        <taxon>Bacteria</taxon>
        <taxon>Pseudomonadati</taxon>
        <taxon>Myxococcota</taxon>
        <taxon>Myxococcia</taxon>
        <taxon>Myxococcales</taxon>
        <taxon>Cystobacterineae</taxon>
        <taxon>Archangiaceae</taxon>
        <taxon>Archangium</taxon>
    </lineage>
</organism>
<sequence length="334" mass="35590">MESSTMTSRLFLTGGSGYVGRNLIRHFTARGTEVVALTRSARSAEVVQALGAVPWMGDLLDANLADGMSGCQALIHAAADTSHGRGTTQQVRTNLEGTRNVFASAHAAGLSRAVHISSESVLLDGQPLINASEDHPLPRRPAGAYSHTKGNAERVALSLAAPGFEVVVIRPRFVWGRDDTTALPHLAATAASGQLAWIDGGHYRTSTTHIANVCEGVARALDRGRSGEVYFITDGAPVEFRSFITSLLETQGLEAPQKSVPRWLLRSTATVGGLLEDLSRGRLKSPISLQEFATMAVEVTLDITKARTELGYSPVITREEGLAELKAAATRPSR</sequence>
<dbReference type="EMBL" id="JAPNKA010000001">
    <property type="protein sequence ID" value="MCY1073029.1"/>
    <property type="molecule type" value="Genomic_DNA"/>
</dbReference>
<dbReference type="Pfam" id="PF01370">
    <property type="entry name" value="Epimerase"/>
    <property type="match status" value="1"/>
</dbReference>
<evidence type="ECO:0000313" key="2">
    <source>
        <dbReference type="EMBL" id="MCY1073029.1"/>
    </source>
</evidence>
<gene>
    <name evidence="2" type="ORF">OV287_00905</name>
</gene>
<feature type="domain" description="NAD-dependent epimerase/dehydratase" evidence="1">
    <location>
        <begin position="11"/>
        <end position="231"/>
    </location>
</feature>